<organism evidence="1 2">
    <name type="scientific">Pogonophryne albipinna</name>
    <dbReference type="NCBI Taxonomy" id="1090488"/>
    <lineage>
        <taxon>Eukaryota</taxon>
        <taxon>Metazoa</taxon>
        <taxon>Chordata</taxon>
        <taxon>Craniata</taxon>
        <taxon>Vertebrata</taxon>
        <taxon>Euteleostomi</taxon>
        <taxon>Actinopterygii</taxon>
        <taxon>Neopterygii</taxon>
        <taxon>Teleostei</taxon>
        <taxon>Neoteleostei</taxon>
        <taxon>Acanthomorphata</taxon>
        <taxon>Eupercaria</taxon>
        <taxon>Perciformes</taxon>
        <taxon>Notothenioidei</taxon>
        <taxon>Pogonophryne</taxon>
    </lineage>
</organism>
<comment type="caution">
    <text evidence="1">The sequence shown here is derived from an EMBL/GenBank/DDBJ whole genome shotgun (WGS) entry which is preliminary data.</text>
</comment>
<dbReference type="PANTHER" id="PTHR46289">
    <property type="entry name" value="52 KDA REPRESSOR OF THE INHIBITOR OF THE PROTEIN KINASE-LIKE PROTEIN-RELATED"/>
    <property type="match status" value="1"/>
</dbReference>
<proteinExistence type="predicted"/>
<evidence type="ECO:0000313" key="1">
    <source>
        <dbReference type="EMBL" id="KAJ4920489.1"/>
    </source>
</evidence>
<reference evidence="1" key="1">
    <citation type="submission" date="2022-11" db="EMBL/GenBank/DDBJ databases">
        <title>Chromosome-level genome of Pogonophryne albipinna.</title>
        <authorList>
            <person name="Jo E."/>
        </authorList>
    </citation>
    <scope>NUCLEOTIDE SEQUENCE</scope>
    <source>
        <strain evidence="1">SGF0006</strain>
        <tissue evidence="1">Muscle</tissue>
    </source>
</reference>
<dbReference type="AlphaFoldDB" id="A0AAD6F3T7"/>
<sequence length="271" mass="30724">MKALISTLSELSVPPYRRFVEASGLLNAVRSADFCVSLIIFHQLLSMVHVAHKALQGKETTLSKAASVIESMMKCFENMRATSQKWEDIWIEIQAFCQSVGVCIEENDERPRKRPVKDQSALDCAFVTSTLGQREYQTSTDKNSLKKKWAIQLYYPVLDTLLGECSTRFSPQSMAIAESVDAVFKCDFRGAESLLSQYASLLSINPQLALTEMTMQHVRDSFSANWLRTTMHQERLTTLSLLHIESNLTEKIKAEDIDAYDATAKRRIFLH</sequence>
<name>A0AAD6F3T7_9TELE</name>
<accession>A0AAD6F3T7</accession>
<dbReference type="EMBL" id="JAPTMU010000192">
    <property type="protein sequence ID" value="KAJ4920489.1"/>
    <property type="molecule type" value="Genomic_DNA"/>
</dbReference>
<dbReference type="Proteomes" id="UP001219934">
    <property type="component" value="Unassembled WGS sequence"/>
</dbReference>
<protein>
    <submittedName>
        <fullName evidence="1">Uncharacterized protein</fullName>
    </submittedName>
</protein>
<dbReference type="PANTHER" id="PTHR46289:SF19">
    <property type="entry name" value="ZINC FINGER MYM-TYPE CONTAINING 1"/>
    <property type="match status" value="1"/>
</dbReference>
<gene>
    <name evidence="1" type="ORF">JOQ06_017752</name>
</gene>
<dbReference type="InterPro" id="IPR052958">
    <property type="entry name" value="IFN-induced_PKR_regulator"/>
</dbReference>
<keyword evidence="2" id="KW-1185">Reference proteome</keyword>
<evidence type="ECO:0000313" key="2">
    <source>
        <dbReference type="Proteomes" id="UP001219934"/>
    </source>
</evidence>